<dbReference type="InterPro" id="IPR043129">
    <property type="entry name" value="ATPase_NBD"/>
</dbReference>
<sequence>MKDVPLHLDEPPGSGLVLSEDGRLGTSMDSGINGSSSGSASPTGSHISQAETLVQAFNSQLCVMTPRMSPVGCSSDSSLEHGRESDNLVEEVYIAKHSITKGVTYAVPKEKVSYHSKSFNYLTYEGSCHNEDAFEDIDLTNKVVKSEEKVTIDVENQQGNLLSQKTPTTYDVVVSIDFGTTYSGYAFAYTRNQSDKQIHMMRQSEGGDRGLNNQKVPTVLLLTPEEKFHSFGFAARDFYHDLDPQEAKSWLYFDKFKMNLHNNVEVNRNSQIMAANGRAVSALVVFGQALGYMKNHVLLELANQGVRPAVRWVITVPAVWTQQAKQFVREAAYMAEIGSPDTPESLLIALEPEAASICCRHLHFDQIINIENGPTQPGSYMVVDCGGGTVDITVHSVSSTTGTLRELHKATGGPCGSIGVDDEFIRLMNAVFGANFMKRFKIERPAAYNELLLAFESRKRCTTSYRTTPVNIFPPFAFIDFYRQVSGSEVERAVAQYSSPELTWSNEGILKIHPTLMNKLFRPSLDKIVEHIETVLSSRRLDNKVSYLFLVGGFSESQILQEAIKDHFSKRVHIIIPQAVSLSVLKGGVLYGLNPSIVTSRRVTHTYGLGVVKPFLNGIHPIEKLVIRGGQKWCVDVLERLIESGQPVSVGQVVSKKYAPASSSQTEIVLQVYATVSKSAQFITDPNVFKCGKLRLKLPTISSCGSREITVSLVFGGTEVTASATDSATGQAVETTLDFNS</sequence>
<reference evidence="2" key="1">
    <citation type="submission" date="2017-10" db="EMBL/GenBank/DDBJ databases">
        <title>Expression of heat shock protein genes in two different heat tolerant mirid predators - Tytthus chinensis (Stal) and Cyrtorhinus lividipennis Reuter (Hemiptera, Miridae).</title>
        <authorList>
            <person name="Wang G.Y."/>
        </authorList>
    </citation>
    <scope>NUCLEOTIDE SEQUENCE</scope>
</reference>
<feature type="compositionally biased region" description="Basic and acidic residues" evidence="1">
    <location>
        <begin position="1"/>
        <end position="10"/>
    </location>
</feature>
<dbReference type="AlphaFoldDB" id="A0A346THN8"/>
<feature type="region of interest" description="Disordered" evidence="1">
    <location>
        <begin position="1"/>
        <end position="46"/>
    </location>
</feature>
<name>A0A346THN8_9HEMI</name>
<evidence type="ECO:0000313" key="2">
    <source>
        <dbReference type="EMBL" id="AXU24971.1"/>
    </source>
</evidence>
<dbReference type="PANTHER" id="PTHR14187">
    <property type="entry name" value="ALPHA KINASE/ELONGATION FACTOR 2 KINASE"/>
    <property type="match status" value="1"/>
</dbReference>
<keyword evidence="2" id="KW-0346">Stress response</keyword>
<evidence type="ECO:0000256" key="1">
    <source>
        <dbReference type="SAM" id="MobiDB-lite"/>
    </source>
</evidence>
<accession>A0A346THN8</accession>
<dbReference type="EMBL" id="MG265915">
    <property type="protein sequence ID" value="AXU24971.1"/>
    <property type="molecule type" value="mRNA"/>
</dbReference>
<proteinExistence type="evidence at transcript level"/>
<dbReference type="SUPFAM" id="SSF53067">
    <property type="entry name" value="Actin-like ATPase domain"/>
    <property type="match status" value="2"/>
</dbReference>
<dbReference type="Gene3D" id="3.30.420.40">
    <property type="match status" value="2"/>
</dbReference>
<protein>
    <submittedName>
        <fullName evidence="2">Heat shock protein 70-5</fullName>
    </submittedName>
</protein>
<dbReference type="PANTHER" id="PTHR14187:SF46">
    <property type="entry name" value="HEAT SHOCK 70 KDA PROTEIN 12A"/>
    <property type="match status" value="1"/>
</dbReference>
<organism evidence="2">
    <name type="scientific">Tytthus chinensis</name>
    <dbReference type="NCBI Taxonomy" id="981288"/>
    <lineage>
        <taxon>Eukaryota</taxon>
        <taxon>Metazoa</taxon>
        <taxon>Ecdysozoa</taxon>
        <taxon>Arthropoda</taxon>
        <taxon>Hexapoda</taxon>
        <taxon>Insecta</taxon>
        <taxon>Pterygota</taxon>
        <taxon>Neoptera</taxon>
        <taxon>Paraneoptera</taxon>
        <taxon>Hemiptera</taxon>
        <taxon>Heteroptera</taxon>
        <taxon>Panheteroptera</taxon>
        <taxon>Cimicomorpha</taxon>
        <taxon>Miridae</taxon>
        <taxon>Leucophoropterini</taxon>
        <taxon>Tytthus</taxon>
    </lineage>
</organism>
<feature type="compositionally biased region" description="Low complexity" evidence="1">
    <location>
        <begin position="27"/>
        <end position="46"/>
    </location>
</feature>